<reference evidence="2" key="1">
    <citation type="journal article" date="2019" name="Int. J. Syst. Evol. Microbiol.">
        <title>The Global Catalogue of Microorganisms (GCM) 10K type strain sequencing project: providing services to taxonomists for standard genome sequencing and annotation.</title>
        <authorList>
            <consortium name="The Broad Institute Genomics Platform"/>
            <consortium name="The Broad Institute Genome Sequencing Center for Infectious Disease"/>
            <person name="Wu L."/>
            <person name="Ma J."/>
        </authorList>
    </citation>
    <scope>NUCLEOTIDE SEQUENCE [LARGE SCALE GENOMIC DNA]</scope>
    <source>
        <strain evidence="2">CGMCC 4.7330</strain>
    </source>
</reference>
<evidence type="ECO:0000313" key="2">
    <source>
        <dbReference type="Proteomes" id="UP001595696"/>
    </source>
</evidence>
<name>A0ABV8E004_9NOCA</name>
<accession>A0ABV8E004</accession>
<sequence>MCDRAIGLIHLDLPGNEPAHCTVIAELARAETLQLAEVVTIDHGTYMPITYIITAAARAGAEVVIAPDLAHFGTGYTAMTLACGLLVPTGLIPRRPQRP</sequence>
<gene>
    <name evidence="1" type="ORF">ACFO0B_26035</name>
</gene>
<keyword evidence="2" id="KW-1185">Reference proteome</keyword>
<proteinExistence type="predicted"/>
<dbReference type="Proteomes" id="UP001595696">
    <property type="component" value="Unassembled WGS sequence"/>
</dbReference>
<comment type="caution">
    <text evidence="1">The sequence shown here is derived from an EMBL/GenBank/DDBJ whole genome shotgun (WGS) entry which is preliminary data.</text>
</comment>
<dbReference type="EMBL" id="JBHSAX010000019">
    <property type="protein sequence ID" value="MFC3965465.1"/>
    <property type="molecule type" value="Genomic_DNA"/>
</dbReference>
<evidence type="ECO:0000313" key="1">
    <source>
        <dbReference type="EMBL" id="MFC3965465.1"/>
    </source>
</evidence>
<protein>
    <submittedName>
        <fullName evidence="1">Uncharacterized protein</fullName>
    </submittedName>
</protein>
<dbReference type="RefSeq" id="WP_357021194.1">
    <property type="nucleotide sequence ID" value="NZ_JBHSAX010000019.1"/>
</dbReference>
<organism evidence="1 2">
    <name type="scientific">Nocardia jiangsuensis</name>
    <dbReference type="NCBI Taxonomy" id="1691563"/>
    <lineage>
        <taxon>Bacteria</taxon>
        <taxon>Bacillati</taxon>
        <taxon>Actinomycetota</taxon>
        <taxon>Actinomycetes</taxon>
        <taxon>Mycobacteriales</taxon>
        <taxon>Nocardiaceae</taxon>
        <taxon>Nocardia</taxon>
    </lineage>
</organism>